<feature type="compositionally biased region" description="Low complexity" evidence="5">
    <location>
        <begin position="561"/>
        <end position="571"/>
    </location>
</feature>
<feature type="compositionally biased region" description="Polar residues" evidence="5">
    <location>
        <begin position="170"/>
        <end position="179"/>
    </location>
</feature>
<evidence type="ECO:0000313" key="9">
    <source>
        <dbReference type="Proteomes" id="UP000054516"/>
    </source>
</evidence>
<evidence type="ECO:0000256" key="4">
    <source>
        <dbReference type="ARBA" id="ARBA00023136"/>
    </source>
</evidence>
<evidence type="ECO:0000256" key="5">
    <source>
        <dbReference type="SAM" id="MobiDB-lite"/>
    </source>
</evidence>
<feature type="compositionally biased region" description="Basic and acidic residues" evidence="5">
    <location>
        <begin position="49"/>
        <end position="58"/>
    </location>
</feature>
<name>A0A1S7UKH7_ROSNE</name>
<organism evidence="8">
    <name type="scientific">Rosellinia necatrix</name>
    <name type="common">White root-rot fungus</name>
    <dbReference type="NCBI Taxonomy" id="77044"/>
    <lineage>
        <taxon>Eukaryota</taxon>
        <taxon>Fungi</taxon>
        <taxon>Dikarya</taxon>
        <taxon>Ascomycota</taxon>
        <taxon>Pezizomycotina</taxon>
        <taxon>Sordariomycetes</taxon>
        <taxon>Xylariomycetidae</taxon>
        <taxon>Xylariales</taxon>
        <taxon>Xylariaceae</taxon>
        <taxon>Rosellinia</taxon>
    </lineage>
</organism>
<feature type="compositionally biased region" description="Polar residues" evidence="5">
    <location>
        <begin position="193"/>
        <end position="209"/>
    </location>
</feature>
<proteinExistence type="predicted"/>
<feature type="transmembrane region" description="Helical" evidence="6">
    <location>
        <begin position="259"/>
        <end position="282"/>
    </location>
</feature>
<keyword evidence="2 6" id="KW-0812">Transmembrane</keyword>
<evidence type="ECO:0000256" key="7">
    <source>
        <dbReference type="SAM" id="SignalP"/>
    </source>
</evidence>
<feature type="chain" id="PRO_5013340543" evidence="7">
    <location>
        <begin position="21"/>
        <end position="585"/>
    </location>
</feature>
<feature type="compositionally biased region" description="Low complexity" evidence="5">
    <location>
        <begin position="59"/>
        <end position="73"/>
    </location>
</feature>
<feature type="compositionally biased region" description="Polar residues" evidence="5">
    <location>
        <begin position="228"/>
        <end position="238"/>
    </location>
</feature>
<dbReference type="Proteomes" id="UP000054516">
    <property type="component" value="Unassembled WGS sequence"/>
</dbReference>
<evidence type="ECO:0000256" key="3">
    <source>
        <dbReference type="ARBA" id="ARBA00022989"/>
    </source>
</evidence>
<protein>
    <submittedName>
        <fullName evidence="8">Uncharacterized protein</fullName>
    </submittedName>
</protein>
<dbReference type="GO" id="GO:0016020">
    <property type="term" value="C:membrane"/>
    <property type="evidence" value="ECO:0007669"/>
    <property type="project" value="UniProtKB-SubCell"/>
</dbReference>
<feature type="region of interest" description="Disordered" evidence="5">
    <location>
        <begin position="49"/>
        <end position="86"/>
    </location>
</feature>
<keyword evidence="7" id="KW-0732">Signal</keyword>
<dbReference type="AlphaFoldDB" id="A0A1S7UKH7"/>
<feature type="region of interest" description="Disordered" evidence="5">
    <location>
        <begin position="534"/>
        <end position="575"/>
    </location>
</feature>
<evidence type="ECO:0000256" key="6">
    <source>
        <dbReference type="SAM" id="Phobius"/>
    </source>
</evidence>
<accession>A0A1S7UKH7</accession>
<keyword evidence="4 6" id="KW-0472">Membrane</keyword>
<evidence type="ECO:0000313" key="8">
    <source>
        <dbReference type="EMBL" id="GAP83781.1"/>
    </source>
</evidence>
<feature type="signal peptide" evidence="7">
    <location>
        <begin position="1"/>
        <end position="20"/>
    </location>
</feature>
<feature type="region of interest" description="Disordered" evidence="5">
    <location>
        <begin position="162"/>
        <end position="244"/>
    </location>
</feature>
<gene>
    <name evidence="8" type="ORF">SAMD00023353_0501860</name>
</gene>
<dbReference type="OrthoDB" id="4779261at2759"/>
<dbReference type="PANTHER" id="PTHR15549:SF30">
    <property type="entry name" value="MID2 DOMAIN-CONTAINING PROTEIN"/>
    <property type="match status" value="1"/>
</dbReference>
<comment type="subcellular location">
    <subcellularLocation>
        <location evidence="1">Membrane</location>
        <topology evidence="1">Single-pass membrane protein</topology>
    </subcellularLocation>
</comment>
<dbReference type="EMBL" id="DF977450">
    <property type="protein sequence ID" value="GAP83781.1"/>
    <property type="molecule type" value="Genomic_DNA"/>
</dbReference>
<dbReference type="PANTHER" id="PTHR15549">
    <property type="entry name" value="PAIRED IMMUNOGLOBULIN-LIKE TYPE 2 RECEPTOR"/>
    <property type="match status" value="1"/>
</dbReference>
<keyword evidence="3 6" id="KW-1133">Transmembrane helix</keyword>
<evidence type="ECO:0000256" key="1">
    <source>
        <dbReference type="ARBA" id="ARBA00004167"/>
    </source>
</evidence>
<sequence>MTRIGPLSLLFLAVLPMSSSSVTLDSFDPFQELGTKTYTTIRNAAVLDKRGPVDKDTSSTKYSSSPTASASRQADPDRIRDRRSPRPGIEDFFAAIPSRFSSIVSAFSSSVSEVVSASVLTAVSSSVSDVVSASVLTAVSNSVSNSVLTSLTAEFSTSLQSARDEGFRDGQSQANESNQSATGATGASTSSTMESVSPTIGSTPSSVVATPSITRSTSTTSQGASSTVESSSYGTDSASPIPGGLDPVPRGLNLSSGQLAGIIVAVFLISSILSVLATLFILRYRRQRGVITHETSYPPVGSKRKMLWPTPIGKFRGITTTGNHNTAPGFAPGAPSQIHQVAPSMARDPLATAINTGPTTNNIYPVSPLSSQLRAASGRDSLPSLDLGLYEIGAQMTSGSEHNDTPPVQSPLTRNPPHITWMPKANISALSPPIVPLRFSSLNAHKDAPTQGLVGFHSDDQTFLLSTDDESAGRDARYSQDQSGLHLSSSRSSVISQDLAQFEPGGSGQQLVSRFSMSTAPLSSLEYSISSLSPVPQYHHQQQQEGYPEIAPLRPAPPSPSQLQSPIPRRPNLTTNMGISGTIYI</sequence>
<feature type="compositionally biased region" description="Low complexity" evidence="5">
    <location>
        <begin position="210"/>
        <end position="227"/>
    </location>
</feature>
<keyword evidence="9" id="KW-1185">Reference proteome</keyword>
<reference evidence="8" key="1">
    <citation type="submission" date="2016-03" db="EMBL/GenBank/DDBJ databases">
        <title>Draft genome sequence of Rosellinia necatrix.</title>
        <authorList>
            <person name="Kanematsu S."/>
        </authorList>
    </citation>
    <scope>NUCLEOTIDE SEQUENCE [LARGE SCALE GENOMIC DNA]</scope>
    <source>
        <strain evidence="8">W97</strain>
    </source>
</reference>
<evidence type="ECO:0000256" key="2">
    <source>
        <dbReference type="ARBA" id="ARBA00022692"/>
    </source>
</evidence>
<feature type="compositionally biased region" description="Low complexity" evidence="5">
    <location>
        <begin position="180"/>
        <end position="192"/>
    </location>
</feature>
<feature type="compositionally biased region" description="Basic and acidic residues" evidence="5">
    <location>
        <begin position="74"/>
        <end position="84"/>
    </location>
</feature>
<dbReference type="GO" id="GO:0071944">
    <property type="term" value="C:cell periphery"/>
    <property type="evidence" value="ECO:0007669"/>
    <property type="project" value="UniProtKB-ARBA"/>
</dbReference>
<dbReference type="InterPro" id="IPR051694">
    <property type="entry name" value="Immunoregulatory_rcpt-like"/>
</dbReference>